<keyword evidence="3" id="KW-1185">Reference proteome</keyword>
<comment type="caution">
    <text evidence="2">The sequence shown here is derived from an EMBL/GenBank/DDBJ whole genome shotgun (WGS) entry which is preliminary data.</text>
</comment>
<evidence type="ECO:0000313" key="3">
    <source>
        <dbReference type="Proteomes" id="UP000585638"/>
    </source>
</evidence>
<gene>
    <name evidence="2" type="ORF">BJ998_005727</name>
</gene>
<dbReference type="AlphaFoldDB" id="A0A7W9NJN5"/>
<dbReference type="InterPro" id="IPR003732">
    <property type="entry name" value="Daa-tRNA_deacyls_DTD"/>
</dbReference>
<proteinExistence type="inferred from homology"/>
<evidence type="ECO:0000256" key="1">
    <source>
        <dbReference type="ARBA" id="ARBA00009673"/>
    </source>
</evidence>
<dbReference type="Gene3D" id="3.50.80.10">
    <property type="entry name" value="D-tyrosyl-tRNA(Tyr) deacylase"/>
    <property type="match status" value="1"/>
</dbReference>
<keyword evidence="2" id="KW-0378">Hydrolase</keyword>
<evidence type="ECO:0000313" key="2">
    <source>
        <dbReference type="EMBL" id="MBB5894531.1"/>
    </source>
</evidence>
<dbReference type="GO" id="GO:0051500">
    <property type="term" value="F:D-tyrosyl-tRNA(Tyr) deacylase activity"/>
    <property type="evidence" value="ECO:0007669"/>
    <property type="project" value="TreeGrafter"/>
</dbReference>
<dbReference type="Pfam" id="PF02580">
    <property type="entry name" value="Tyr_Deacylase"/>
    <property type="match status" value="1"/>
</dbReference>
<dbReference type="PANTHER" id="PTHR10472">
    <property type="entry name" value="D-TYROSYL-TRNA TYR DEACYLASE"/>
    <property type="match status" value="1"/>
</dbReference>
<name>A0A7W9NJN5_9PSEU</name>
<protein>
    <submittedName>
        <fullName evidence="2">D-tyrosyl-tRNA(Tyr) deacylase</fullName>
        <ecNumber evidence="2">3.1.-.-</ecNumber>
    </submittedName>
</protein>
<comment type="similarity">
    <text evidence="1">Belongs to the DTD family.</text>
</comment>
<dbReference type="Proteomes" id="UP000585638">
    <property type="component" value="Unassembled WGS sequence"/>
</dbReference>
<dbReference type="NCBIfam" id="TIGR00256">
    <property type="entry name" value="D-aminoacyl-tRNA deacylase"/>
    <property type="match status" value="1"/>
</dbReference>
<accession>A0A7W9NJN5</accession>
<dbReference type="EC" id="3.1.-.-" evidence="2"/>
<organism evidence="2 3">
    <name type="scientific">Kutzneria kofuensis</name>
    <dbReference type="NCBI Taxonomy" id="103725"/>
    <lineage>
        <taxon>Bacteria</taxon>
        <taxon>Bacillati</taxon>
        <taxon>Actinomycetota</taxon>
        <taxon>Actinomycetes</taxon>
        <taxon>Pseudonocardiales</taxon>
        <taxon>Pseudonocardiaceae</taxon>
        <taxon>Kutzneria</taxon>
    </lineage>
</organism>
<dbReference type="GO" id="GO:0005737">
    <property type="term" value="C:cytoplasm"/>
    <property type="evidence" value="ECO:0007669"/>
    <property type="project" value="InterPro"/>
</dbReference>
<dbReference type="InterPro" id="IPR023509">
    <property type="entry name" value="DTD-like_sf"/>
</dbReference>
<dbReference type="SUPFAM" id="SSF69500">
    <property type="entry name" value="DTD-like"/>
    <property type="match status" value="1"/>
</dbReference>
<reference evidence="2 3" key="1">
    <citation type="submission" date="2020-08" db="EMBL/GenBank/DDBJ databases">
        <title>Sequencing the genomes of 1000 actinobacteria strains.</title>
        <authorList>
            <person name="Klenk H.-P."/>
        </authorList>
    </citation>
    <scope>NUCLEOTIDE SEQUENCE [LARGE SCALE GENOMIC DNA]</scope>
    <source>
        <strain evidence="2 3">DSM 43851</strain>
    </source>
</reference>
<dbReference type="EMBL" id="JACHIR010000001">
    <property type="protein sequence ID" value="MBB5894531.1"/>
    <property type="molecule type" value="Genomic_DNA"/>
</dbReference>
<dbReference type="PANTHER" id="PTHR10472:SF5">
    <property type="entry name" value="D-AMINOACYL-TRNA DEACYLASE 1"/>
    <property type="match status" value="1"/>
</dbReference>
<sequence>MRVTRASVTVGDEVVGEIKEPGLLVLLGITHTDGAEQVDTMARKLHELRILDDEQSCASTGAPLLVVSQFTLYGDTRKGRRPTWTKAAPGSVAEPLVDAVVDALRARGATVATGRFGADMAVESVNDGPFTVLVEV</sequence>